<evidence type="ECO:0000256" key="1">
    <source>
        <dbReference type="SAM" id="MobiDB-lite"/>
    </source>
</evidence>
<feature type="region of interest" description="Disordered" evidence="1">
    <location>
        <begin position="388"/>
        <end position="409"/>
    </location>
</feature>
<evidence type="ECO:0000313" key="2">
    <source>
        <dbReference type="EMBL" id="MCT2408593.1"/>
    </source>
</evidence>
<dbReference type="RefSeq" id="WP_259829887.1">
    <property type="nucleotide sequence ID" value="NZ_JANZQH010000006.1"/>
</dbReference>
<dbReference type="EMBL" id="JANZQH010000006">
    <property type="protein sequence ID" value="MCT2408593.1"/>
    <property type="molecule type" value="Genomic_DNA"/>
</dbReference>
<gene>
    <name evidence="2" type="ORF">NZD88_13665</name>
</gene>
<name>A0ABT2IJR2_9FLAO</name>
<sequence>MTKNTVPEALSNNDLMVLIPATIDIEELSNSITSTNPEIDFNKLLSLISLIITKLSSYNYKEERYKTSKKANIHSDKLKECCGNKYRDYIDFLFDSNILSTRSPYSKEVKGQTFGYGFNNSHAFRRLQLFKLTNSKPIFYKTKFSGSYVEKYEKILYKLFDRTKFSIDFNLAEEKLFYKYLENVVFPFESNYTVEWHKYSAYHGGLKQLVKFLNGEYSFSRKTKQSTRKPSGRFYSPLTSLNKVTRNLLYYEGKKLQQLDVKNMFPYLLSQYLKETASLDSQRVKRLQNCPAFKAKYQLNTTRYTSREYLSNHWLEQYLSEKYGTLLLPKSMSGVTNGRLTQQGINKNFLLDKPKNLFQDSGSHFQHSYKKFYSPFLHNLPRGNWNQSINKPTQGSWKPKSEQETQTDTYPNGYSQIKGVYDNSHLATLYTEIYKGSNVSGRFNHVSVEYSNYISTKITETLMNKEIFKFNTLSTEGVIYDHFIELFKAKFTLIEWGIYYQNLINDDYKYLYEQDRELAKKLFISMLYAQNNHYIEEQEVFKSEFPILYDLIRERKKGNHKVITHELFDLEAELIVDTVARNLIKKQIPTFTIHDCIAIQEQNIKVSETKLKDAFISRFGNCPQIKLE</sequence>
<evidence type="ECO:0000313" key="3">
    <source>
        <dbReference type="Proteomes" id="UP001142057"/>
    </source>
</evidence>
<accession>A0ABT2IJR2</accession>
<protein>
    <recommendedName>
        <fullName evidence="4">DNA-directed RNA polymerase</fullName>
    </recommendedName>
</protein>
<reference evidence="2" key="1">
    <citation type="submission" date="2022-08" db="EMBL/GenBank/DDBJ databases">
        <title>Chryseobacterium antibioticum,isolated from the rhizosphere soil of Pyrola in Tibet.</title>
        <authorList>
            <person name="Kan Y."/>
        </authorList>
    </citation>
    <scope>NUCLEOTIDE SEQUENCE</scope>
    <source>
        <strain evidence="2">Pc2-12</strain>
    </source>
</reference>
<dbReference type="Proteomes" id="UP001142057">
    <property type="component" value="Unassembled WGS sequence"/>
</dbReference>
<organism evidence="2 3">
    <name type="scientific">Chryseobacterium pyrolae</name>
    <dbReference type="NCBI Taxonomy" id="2987481"/>
    <lineage>
        <taxon>Bacteria</taxon>
        <taxon>Pseudomonadati</taxon>
        <taxon>Bacteroidota</taxon>
        <taxon>Flavobacteriia</taxon>
        <taxon>Flavobacteriales</taxon>
        <taxon>Weeksellaceae</taxon>
        <taxon>Chryseobacterium group</taxon>
        <taxon>Chryseobacterium</taxon>
    </lineage>
</organism>
<comment type="caution">
    <text evidence="2">The sequence shown here is derived from an EMBL/GenBank/DDBJ whole genome shotgun (WGS) entry which is preliminary data.</text>
</comment>
<proteinExistence type="predicted"/>
<evidence type="ECO:0008006" key="4">
    <source>
        <dbReference type="Google" id="ProtNLM"/>
    </source>
</evidence>
<keyword evidence="3" id="KW-1185">Reference proteome</keyword>